<proteinExistence type="predicted"/>
<accession>A0A346PBE6</accession>
<dbReference type="OrthoDB" id="205473at2157"/>
<protein>
    <submittedName>
        <fullName evidence="2">Uncharacterized protein</fullName>
    </submittedName>
</protein>
<evidence type="ECO:0000256" key="1">
    <source>
        <dbReference type="SAM" id="Phobius"/>
    </source>
</evidence>
<dbReference type="EMBL" id="CP024047">
    <property type="protein sequence ID" value="AXR76841.1"/>
    <property type="molecule type" value="Genomic_DNA"/>
</dbReference>
<evidence type="ECO:0000313" key="2">
    <source>
        <dbReference type="EMBL" id="AXR76841.1"/>
    </source>
</evidence>
<name>A0A346PBE6_9EURY</name>
<dbReference type="Proteomes" id="UP000258707">
    <property type="component" value="Chromosome"/>
</dbReference>
<dbReference type="RefSeq" id="WP_186336643.1">
    <property type="nucleotide sequence ID" value="NZ_CP024047.1"/>
</dbReference>
<keyword evidence="1" id="KW-0812">Transmembrane</keyword>
<dbReference type="AlphaFoldDB" id="A0A346PBE6"/>
<gene>
    <name evidence="2" type="ORF">AArc1_0497</name>
</gene>
<keyword evidence="1" id="KW-0472">Membrane</keyword>
<feature type="transmembrane region" description="Helical" evidence="1">
    <location>
        <begin position="27"/>
        <end position="45"/>
    </location>
</feature>
<keyword evidence="1" id="KW-1133">Transmembrane helix</keyword>
<organism evidence="2 3">
    <name type="scientific">Natrarchaeobaculum sulfurireducens</name>
    <dbReference type="NCBI Taxonomy" id="2044521"/>
    <lineage>
        <taxon>Archaea</taxon>
        <taxon>Methanobacteriati</taxon>
        <taxon>Methanobacteriota</taxon>
        <taxon>Stenosarchaea group</taxon>
        <taxon>Halobacteria</taxon>
        <taxon>Halobacteriales</taxon>
        <taxon>Natrialbaceae</taxon>
        <taxon>Natrarchaeobaculum</taxon>
    </lineage>
</organism>
<sequence length="51" mass="5323">MSQLVATVATILAVALAGLSLMAIVAGNYFFAGTLLTFVAFAIYAREINVD</sequence>
<reference evidence="3" key="1">
    <citation type="submission" date="2017-10" db="EMBL/GenBank/DDBJ databases">
        <title>Phenotypic and genomic properties of facultatively anaerobic sulfur-reducing natronoarchaea from hypersaline soda lakes.</title>
        <authorList>
            <person name="Sorokin D.Y."/>
            <person name="Kublanov I.V."/>
            <person name="Roman P."/>
            <person name="Sinninghe Damste J.S."/>
            <person name="Golyshin P.N."/>
            <person name="Rojo D."/>
            <person name="Ciordia S."/>
            <person name="Mena Md.C."/>
            <person name="Ferrer M."/>
            <person name="Messina E."/>
            <person name="Smedile F."/>
            <person name="La Spada G."/>
            <person name="La Cono V."/>
            <person name="Yakimov M.M."/>
        </authorList>
    </citation>
    <scope>NUCLEOTIDE SEQUENCE [LARGE SCALE GENOMIC DNA]</scope>
    <source>
        <strain evidence="3">AArc1</strain>
    </source>
</reference>
<dbReference type="KEGG" id="nan:AArc1_0497"/>
<evidence type="ECO:0000313" key="3">
    <source>
        <dbReference type="Proteomes" id="UP000258707"/>
    </source>
</evidence>
<dbReference type="GeneID" id="58747218"/>